<keyword evidence="3" id="KW-0732">Signal</keyword>
<keyword evidence="5" id="KW-1185">Reference proteome</keyword>
<comment type="caution">
    <text evidence="4">The sequence shown here is derived from an EMBL/GenBank/DDBJ whole genome shotgun (WGS) entry which is preliminary data.</text>
</comment>
<gene>
    <name evidence="4" type="ORF">AFUS01_LOCUS35253</name>
</gene>
<name>A0A8J2KXD6_9HEXA</name>
<evidence type="ECO:0000313" key="4">
    <source>
        <dbReference type="EMBL" id="CAG7825129.1"/>
    </source>
</evidence>
<dbReference type="Proteomes" id="UP000708208">
    <property type="component" value="Unassembled WGS sequence"/>
</dbReference>
<evidence type="ECO:0000256" key="2">
    <source>
        <dbReference type="SAM" id="Phobius"/>
    </source>
</evidence>
<keyword evidence="2" id="KW-0472">Membrane</keyword>
<dbReference type="AlphaFoldDB" id="A0A8J2KXD6"/>
<feature type="compositionally biased region" description="Acidic residues" evidence="1">
    <location>
        <begin position="132"/>
        <end position="149"/>
    </location>
</feature>
<organism evidence="4 5">
    <name type="scientific">Allacma fusca</name>
    <dbReference type="NCBI Taxonomy" id="39272"/>
    <lineage>
        <taxon>Eukaryota</taxon>
        <taxon>Metazoa</taxon>
        <taxon>Ecdysozoa</taxon>
        <taxon>Arthropoda</taxon>
        <taxon>Hexapoda</taxon>
        <taxon>Collembola</taxon>
        <taxon>Symphypleona</taxon>
        <taxon>Sminthuridae</taxon>
        <taxon>Allacma</taxon>
    </lineage>
</organism>
<evidence type="ECO:0000313" key="5">
    <source>
        <dbReference type="Proteomes" id="UP000708208"/>
    </source>
</evidence>
<protein>
    <submittedName>
        <fullName evidence="4">Uncharacterized protein</fullName>
    </submittedName>
</protein>
<reference evidence="4" key="1">
    <citation type="submission" date="2021-06" db="EMBL/GenBank/DDBJ databases">
        <authorList>
            <person name="Hodson N. C."/>
            <person name="Mongue J. A."/>
            <person name="Jaron S. K."/>
        </authorList>
    </citation>
    <scope>NUCLEOTIDE SEQUENCE</scope>
</reference>
<evidence type="ECO:0000256" key="1">
    <source>
        <dbReference type="SAM" id="MobiDB-lite"/>
    </source>
</evidence>
<keyword evidence="2" id="KW-1133">Transmembrane helix</keyword>
<feature type="transmembrane region" description="Helical" evidence="2">
    <location>
        <begin position="205"/>
        <end position="226"/>
    </location>
</feature>
<sequence length="335" mass="37137">MATLTPTRLLCCLTILLLINSGADGNSPEVRAFGSPSLEMMIAHLKKSKPLSARSGINSRHPQSVLIIPQPTVKPLDLDMSAQGTRLEGLENRMTIKNRTRVNRTRLRQNILEINKKQGHLVSSNDGYSSELSDEENSYESEEESEESETPSPQPPKKKKKTKLASSSITTDPAPGFKSMKIKDYPTNFLNLVGTDFQPYRLVNIFLVLVFMMYMLVTQGYMMWVYGLSFRGGQSIIQGIPGYHFLQTSLANVQAALASSSTSNTLGLLGLLAGAPLKIIDSDVWEYLQDLAVDTVDETFLFLEENIPEANNVTLSKYFGEVIEEVSTFLDTLDS</sequence>
<feature type="chain" id="PRO_5035301278" evidence="3">
    <location>
        <begin position="26"/>
        <end position="335"/>
    </location>
</feature>
<proteinExistence type="predicted"/>
<dbReference type="EMBL" id="CAJVCH010535135">
    <property type="protein sequence ID" value="CAG7825129.1"/>
    <property type="molecule type" value="Genomic_DNA"/>
</dbReference>
<keyword evidence="2" id="KW-0812">Transmembrane</keyword>
<accession>A0A8J2KXD6</accession>
<evidence type="ECO:0000256" key="3">
    <source>
        <dbReference type="SAM" id="SignalP"/>
    </source>
</evidence>
<feature type="region of interest" description="Disordered" evidence="1">
    <location>
        <begin position="122"/>
        <end position="172"/>
    </location>
</feature>
<feature type="signal peptide" evidence="3">
    <location>
        <begin position="1"/>
        <end position="25"/>
    </location>
</feature>